<comment type="similarity">
    <text evidence="1">Belongs to the LacAB/RpiB family.</text>
</comment>
<sequence length="145" mass="15581">MIAIACDHGGYDLKLEIIRYLKDENIEYTDLGCEGRDAVDYPVYARKVTDAIKSGTCEKGILICGTGIGISIAANKVPGIRAALCTDCFCAEATRQHNNANVLALGGRVVGPGLAVKIADTFLHTEFSGAERHQRRIDLIEGDKA</sequence>
<keyword evidence="4" id="KW-1185">Reference proteome</keyword>
<evidence type="ECO:0000313" key="4">
    <source>
        <dbReference type="Proteomes" id="UP000654573"/>
    </source>
</evidence>
<dbReference type="NCBIfam" id="NF004051">
    <property type="entry name" value="PRK05571.1"/>
    <property type="match status" value="1"/>
</dbReference>
<dbReference type="NCBIfam" id="TIGR00689">
    <property type="entry name" value="rpiB_lacA_lacB"/>
    <property type="match status" value="1"/>
</dbReference>
<name>A0ABR7FCD2_9FIRM</name>
<dbReference type="Gene3D" id="3.40.1400.10">
    <property type="entry name" value="Sugar-phosphate isomerase, RpiB/LacA/LacB"/>
    <property type="match status" value="1"/>
</dbReference>
<dbReference type="SUPFAM" id="SSF89623">
    <property type="entry name" value="Ribose/Galactose isomerase RpiB/AlsB"/>
    <property type="match status" value="1"/>
</dbReference>
<dbReference type="EMBL" id="JACOOU010000004">
    <property type="protein sequence ID" value="MBC5672867.1"/>
    <property type="molecule type" value="Genomic_DNA"/>
</dbReference>
<evidence type="ECO:0000313" key="3">
    <source>
        <dbReference type="EMBL" id="MBC5672867.1"/>
    </source>
</evidence>
<protein>
    <submittedName>
        <fullName evidence="3">Ribose 5-phosphate isomerase B</fullName>
        <ecNumber evidence="3">5.3.1.6</ecNumber>
    </submittedName>
</protein>
<organism evidence="3 4">
    <name type="scientific">Blautia celeris</name>
    <dbReference type="NCBI Taxonomy" id="2763026"/>
    <lineage>
        <taxon>Bacteria</taxon>
        <taxon>Bacillati</taxon>
        <taxon>Bacillota</taxon>
        <taxon>Clostridia</taxon>
        <taxon>Lachnospirales</taxon>
        <taxon>Lachnospiraceae</taxon>
        <taxon>Blautia</taxon>
    </lineage>
</organism>
<dbReference type="EC" id="5.3.1.6" evidence="3"/>
<dbReference type="Pfam" id="PF02502">
    <property type="entry name" value="LacAB_rpiB"/>
    <property type="match status" value="1"/>
</dbReference>
<dbReference type="PIRSF" id="PIRSF005384">
    <property type="entry name" value="RpiB_LacA_B"/>
    <property type="match status" value="1"/>
</dbReference>
<dbReference type="InterPro" id="IPR003500">
    <property type="entry name" value="RpiB_LacA_LacB"/>
</dbReference>
<reference evidence="3 4" key="1">
    <citation type="submission" date="2020-08" db="EMBL/GenBank/DDBJ databases">
        <title>Genome public.</title>
        <authorList>
            <person name="Liu C."/>
            <person name="Sun Q."/>
        </authorList>
    </citation>
    <scope>NUCLEOTIDE SEQUENCE [LARGE SCALE GENOMIC DNA]</scope>
    <source>
        <strain evidence="3 4">NSJ-34</strain>
    </source>
</reference>
<dbReference type="NCBIfam" id="TIGR01120">
    <property type="entry name" value="rpiB"/>
    <property type="match status" value="1"/>
</dbReference>
<evidence type="ECO:0000256" key="1">
    <source>
        <dbReference type="ARBA" id="ARBA00008754"/>
    </source>
</evidence>
<comment type="caution">
    <text evidence="3">The sequence shown here is derived from an EMBL/GenBank/DDBJ whole genome shotgun (WGS) entry which is preliminary data.</text>
</comment>
<dbReference type="PANTHER" id="PTHR43732">
    <property type="entry name" value="RIBOSE 5-PHOSPHATE ISOMERASE-RELATED"/>
    <property type="match status" value="1"/>
</dbReference>
<dbReference type="InterPro" id="IPR036569">
    <property type="entry name" value="RpiB_LacA_LacB_sf"/>
</dbReference>
<dbReference type="Proteomes" id="UP000654573">
    <property type="component" value="Unassembled WGS sequence"/>
</dbReference>
<evidence type="ECO:0000256" key="2">
    <source>
        <dbReference type="ARBA" id="ARBA00023235"/>
    </source>
</evidence>
<dbReference type="PANTHER" id="PTHR43732:SF1">
    <property type="entry name" value="RIBOSE 5-PHOSPHATE ISOMERASE"/>
    <property type="match status" value="1"/>
</dbReference>
<dbReference type="RefSeq" id="WP_054351469.1">
    <property type="nucleotide sequence ID" value="NZ_JACOOU010000004.1"/>
</dbReference>
<keyword evidence="2 3" id="KW-0413">Isomerase</keyword>
<proteinExistence type="inferred from homology"/>
<dbReference type="InterPro" id="IPR051812">
    <property type="entry name" value="SPI_LacAB/RpiB"/>
</dbReference>
<dbReference type="GO" id="GO:0004751">
    <property type="term" value="F:ribose-5-phosphate isomerase activity"/>
    <property type="evidence" value="ECO:0007669"/>
    <property type="project" value="UniProtKB-EC"/>
</dbReference>
<gene>
    <name evidence="3" type="primary">rpiB</name>
    <name evidence="3" type="ORF">H8S76_11490</name>
</gene>
<dbReference type="InterPro" id="IPR004785">
    <property type="entry name" value="RpiB"/>
</dbReference>
<accession>A0ABR7FCD2</accession>